<dbReference type="InterPro" id="IPR011005">
    <property type="entry name" value="Dihydropteroate_synth-like_sf"/>
</dbReference>
<organism evidence="2 3">
    <name type="scientific">Desulfosoma caldarium</name>
    <dbReference type="NCBI Taxonomy" id="610254"/>
    <lineage>
        <taxon>Bacteria</taxon>
        <taxon>Pseudomonadati</taxon>
        <taxon>Thermodesulfobacteriota</taxon>
        <taxon>Syntrophobacteria</taxon>
        <taxon>Syntrophobacterales</taxon>
        <taxon>Syntrophobacteraceae</taxon>
        <taxon>Desulfosoma</taxon>
    </lineage>
</organism>
<evidence type="ECO:0000313" key="3">
    <source>
        <dbReference type="Proteomes" id="UP000276223"/>
    </source>
</evidence>
<proteinExistence type="predicted"/>
<keyword evidence="2" id="KW-0808">Transferase</keyword>
<dbReference type="Proteomes" id="UP000276223">
    <property type="component" value="Unassembled WGS sequence"/>
</dbReference>
<evidence type="ECO:0000313" key="2">
    <source>
        <dbReference type="EMBL" id="ROQ93355.1"/>
    </source>
</evidence>
<dbReference type="InterPro" id="IPR000489">
    <property type="entry name" value="Pterin-binding_dom"/>
</dbReference>
<dbReference type="PROSITE" id="PS50972">
    <property type="entry name" value="PTERIN_BINDING"/>
    <property type="match status" value="1"/>
</dbReference>
<sequence length="269" mass="29527">MKLAADNLNALNPRVAQALRDLDPVPIRELVQRCTSPGVDWIDLNPGYLSKRHYDRMAFLVETVEAVTDRGLILDSPNPEVLARGLAACRKTPVLSALSREPHKIDGLLPLAVAYGTPLVVLLMDERSRVPVSMEERLALAVELRETAMAVGVAPHRLIFDPVLPNLSWPDAAEHVREVVKTVRMLSGGSIFPEPARTMVGLSNLRSGLRKRYPLDVEIRCLAVLAGAGLDTVLADTVQPDFLGAYKAINRLVADEETNGRFPAPHERD</sequence>
<dbReference type="GO" id="GO:0042558">
    <property type="term" value="P:pteridine-containing compound metabolic process"/>
    <property type="evidence" value="ECO:0007669"/>
    <property type="project" value="InterPro"/>
</dbReference>
<dbReference type="GO" id="GO:0008168">
    <property type="term" value="F:methyltransferase activity"/>
    <property type="evidence" value="ECO:0007669"/>
    <property type="project" value="UniProtKB-KW"/>
</dbReference>
<feature type="domain" description="Pterin-binding" evidence="1">
    <location>
        <begin position="1"/>
        <end position="269"/>
    </location>
</feature>
<name>A0A3N1UQG3_9BACT</name>
<dbReference type="AlphaFoldDB" id="A0A3N1UQG3"/>
<comment type="caution">
    <text evidence="2">The sequence shown here is derived from an EMBL/GenBank/DDBJ whole genome shotgun (WGS) entry which is preliminary data.</text>
</comment>
<gene>
    <name evidence="2" type="ORF">EDC27_1370</name>
</gene>
<keyword evidence="2" id="KW-0489">Methyltransferase</keyword>
<dbReference type="RefSeq" id="WP_123289868.1">
    <property type="nucleotide sequence ID" value="NZ_RJVA01000011.1"/>
</dbReference>
<keyword evidence="3" id="KW-1185">Reference proteome</keyword>
<dbReference type="SUPFAM" id="SSF51717">
    <property type="entry name" value="Dihydropteroate synthetase-like"/>
    <property type="match status" value="1"/>
</dbReference>
<dbReference type="GO" id="GO:0032259">
    <property type="term" value="P:methylation"/>
    <property type="evidence" value="ECO:0007669"/>
    <property type="project" value="UniProtKB-KW"/>
</dbReference>
<dbReference type="Pfam" id="PF00809">
    <property type="entry name" value="Pterin_bind"/>
    <property type="match status" value="1"/>
</dbReference>
<accession>A0A3N1UQG3</accession>
<evidence type="ECO:0000259" key="1">
    <source>
        <dbReference type="PROSITE" id="PS50972"/>
    </source>
</evidence>
<protein>
    <submittedName>
        <fullName evidence="2">5-methyltetrahydrofolate corrinoid/iron sulfur protein methyltransferase</fullName>
    </submittedName>
</protein>
<dbReference type="EMBL" id="RJVA01000011">
    <property type="protein sequence ID" value="ROQ93355.1"/>
    <property type="molecule type" value="Genomic_DNA"/>
</dbReference>
<reference evidence="2 3" key="1">
    <citation type="submission" date="2018-11" db="EMBL/GenBank/DDBJ databases">
        <title>Genomic Encyclopedia of Type Strains, Phase IV (KMG-IV): sequencing the most valuable type-strain genomes for metagenomic binning, comparative biology and taxonomic classification.</title>
        <authorList>
            <person name="Goeker M."/>
        </authorList>
    </citation>
    <scope>NUCLEOTIDE SEQUENCE [LARGE SCALE GENOMIC DNA]</scope>
    <source>
        <strain evidence="2 3">DSM 22027</strain>
    </source>
</reference>
<dbReference type="Gene3D" id="3.20.20.20">
    <property type="entry name" value="Dihydropteroate synthase-like"/>
    <property type="match status" value="1"/>
</dbReference>
<dbReference type="OrthoDB" id="5416636at2"/>